<evidence type="ECO:0000313" key="1">
    <source>
        <dbReference type="EMBL" id="SDS04937.1"/>
    </source>
</evidence>
<sequence>MAFTITLTIIGTVFANDWMRFSNFIEDNIVYG</sequence>
<dbReference type="EMBL" id="LT629754">
    <property type="protein sequence ID" value="SDS04937.1"/>
    <property type="molecule type" value="Genomic_DNA"/>
</dbReference>
<reference evidence="2 3" key="1">
    <citation type="submission" date="2016-10" db="EMBL/GenBank/DDBJ databases">
        <authorList>
            <person name="de Groot N.N."/>
        </authorList>
    </citation>
    <scope>NUCLEOTIDE SEQUENCE [LARGE SCALE GENOMIC DNA]</scope>
    <source>
        <strain evidence="2 3">MAR_2009_71</strain>
    </source>
</reference>
<evidence type="ECO:0000313" key="4">
    <source>
        <dbReference type="Proteomes" id="UP000199574"/>
    </source>
</evidence>
<dbReference type="Proteomes" id="UP000183038">
    <property type="component" value="Unassembled WGS sequence"/>
</dbReference>
<evidence type="ECO:0000313" key="3">
    <source>
        <dbReference type="Proteomes" id="UP000183038"/>
    </source>
</evidence>
<proteinExistence type="predicted"/>
<reference evidence="1 4" key="2">
    <citation type="submission" date="2016-10" db="EMBL/GenBank/DDBJ databases">
        <authorList>
            <person name="Varghese N."/>
            <person name="Submissions S."/>
        </authorList>
    </citation>
    <scope>NUCLEOTIDE SEQUENCE [LARGE SCALE GENOMIC DNA]</scope>
    <source>
        <strain evidence="1 4">MAR_2009_60</strain>
    </source>
</reference>
<dbReference type="AlphaFoldDB" id="A0A1H4IZZ0"/>
<gene>
    <name evidence="2" type="ORF">SAMN05192540_0022</name>
    <name evidence="1" type="ORF">SAMN05192545_0679</name>
</gene>
<accession>A0A1H4IZZ0</accession>
<dbReference type="EMBL" id="FNTB01000001">
    <property type="protein sequence ID" value="SEB39557.1"/>
    <property type="molecule type" value="Genomic_DNA"/>
</dbReference>
<keyword evidence="4" id="KW-1185">Reference proteome</keyword>
<protein>
    <submittedName>
        <fullName evidence="2">Uncharacterized protein</fullName>
    </submittedName>
</protein>
<name>A0A1H4IZZ0_9FLAO</name>
<organism evidence="2 3">
    <name type="scientific">Maribacter dokdonensis</name>
    <dbReference type="NCBI Taxonomy" id="320912"/>
    <lineage>
        <taxon>Bacteria</taxon>
        <taxon>Pseudomonadati</taxon>
        <taxon>Bacteroidota</taxon>
        <taxon>Flavobacteriia</taxon>
        <taxon>Flavobacteriales</taxon>
        <taxon>Flavobacteriaceae</taxon>
        <taxon>Maribacter</taxon>
    </lineage>
</organism>
<dbReference type="Proteomes" id="UP000199574">
    <property type="component" value="Chromosome I"/>
</dbReference>
<evidence type="ECO:0000313" key="2">
    <source>
        <dbReference type="EMBL" id="SEB39557.1"/>
    </source>
</evidence>